<dbReference type="CDD" id="cd07957">
    <property type="entry name" value="Anticodon_Ia_Met"/>
    <property type="match status" value="1"/>
</dbReference>
<comment type="function">
    <text evidence="1 13">Is required not only for elongation of protein synthesis but also for the initiation of all mRNA translation through initiator tRNA(fMet) aminoacylation.</text>
</comment>
<dbReference type="Pfam" id="PF19303">
    <property type="entry name" value="Anticodon_3"/>
    <property type="match status" value="1"/>
</dbReference>
<proteinExistence type="inferred from homology"/>
<dbReference type="EC" id="6.1.1.10" evidence="13"/>
<dbReference type="GO" id="GO:0005737">
    <property type="term" value="C:cytoplasm"/>
    <property type="evidence" value="ECO:0007669"/>
    <property type="project" value="UniProtKB-SubCell"/>
</dbReference>
<dbReference type="InterPro" id="IPR004495">
    <property type="entry name" value="Met-tRNA-synth_bsu_C"/>
</dbReference>
<dbReference type="InterPro" id="IPR015413">
    <property type="entry name" value="Methionyl/Leucyl_tRNA_Synth"/>
</dbReference>
<dbReference type="Gene3D" id="2.40.50.140">
    <property type="entry name" value="Nucleic acid-binding proteins"/>
    <property type="match status" value="1"/>
</dbReference>
<dbReference type="FunFam" id="2.40.50.140:FF:000042">
    <property type="entry name" value="Methionine--tRNA ligase"/>
    <property type="match status" value="1"/>
</dbReference>
<dbReference type="HAMAP" id="MF_01228">
    <property type="entry name" value="Met_tRNA_synth_type2"/>
    <property type="match status" value="1"/>
</dbReference>
<dbReference type="InterPro" id="IPR009080">
    <property type="entry name" value="tRNAsynth_Ia_anticodon-bd"/>
</dbReference>
<comment type="subunit">
    <text evidence="3 13">Homodimer.</text>
</comment>
<dbReference type="SUPFAM" id="SSF52374">
    <property type="entry name" value="Nucleotidylyl transferase"/>
    <property type="match status" value="1"/>
</dbReference>
<dbReference type="PANTHER" id="PTHR43326">
    <property type="entry name" value="METHIONYL-TRNA SYNTHETASE"/>
    <property type="match status" value="1"/>
</dbReference>
<evidence type="ECO:0000256" key="4">
    <source>
        <dbReference type="ARBA" id="ARBA00022490"/>
    </source>
</evidence>
<dbReference type="NCBIfam" id="TIGR00398">
    <property type="entry name" value="metG"/>
    <property type="match status" value="1"/>
</dbReference>
<comment type="catalytic activity">
    <reaction evidence="12 13">
        <text>tRNA(Met) + L-methionine + ATP = L-methionyl-tRNA(Met) + AMP + diphosphate</text>
        <dbReference type="Rhea" id="RHEA:13481"/>
        <dbReference type="Rhea" id="RHEA-COMP:9667"/>
        <dbReference type="Rhea" id="RHEA-COMP:9698"/>
        <dbReference type="ChEBI" id="CHEBI:30616"/>
        <dbReference type="ChEBI" id="CHEBI:33019"/>
        <dbReference type="ChEBI" id="CHEBI:57844"/>
        <dbReference type="ChEBI" id="CHEBI:78442"/>
        <dbReference type="ChEBI" id="CHEBI:78530"/>
        <dbReference type="ChEBI" id="CHEBI:456215"/>
        <dbReference type="EC" id="6.1.1.10"/>
    </reaction>
</comment>
<evidence type="ECO:0000256" key="3">
    <source>
        <dbReference type="ARBA" id="ARBA00011738"/>
    </source>
</evidence>
<keyword evidence="6 13" id="KW-0436">Ligase</keyword>
<evidence type="ECO:0000256" key="8">
    <source>
        <dbReference type="ARBA" id="ARBA00022840"/>
    </source>
</evidence>
<dbReference type="Gene3D" id="1.10.730.10">
    <property type="entry name" value="Isoleucyl-tRNA Synthetase, Domain 1"/>
    <property type="match status" value="1"/>
</dbReference>
<feature type="short sequence motif" description="'KMSKS' region" evidence="13">
    <location>
        <begin position="295"/>
        <end position="299"/>
    </location>
</feature>
<dbReference type="PANTHER" id="PTHR43326:SF1">
    <property type="entry name" value="METHIONINE--TRNA LIGASE, MITOCHONDRIAL"/>
    <property type="match status" value="1"/>
</dbReference>
<dbReference type="EMBL" id="NJBN01000001">
    <property type="protein sequence ID" value="TKJ42210.1"/>
    <property type="molecule type" value="Genomic_DNA"/>
</dbReference>
<evidence type="ECO:0000256" key="12">
    <source>
        <dbReference type="ARBA" id="ARBA00047364"/>
    </source>
</evidence>
<gene>
    <name evidence="13" type="primary">metG</name>
    <name evidence="16" type="ORF">CEE37_00605</name>
</gene>
<dbReference type="GO" id="GO:0005524">
    <property type="term" value="F:ATP binding"/>
    <property type="evidence" value="ECO:0007669"/>
    <property type="project" value="UniProtKB-UniRule"/>
</dbReference>
<keyword evidence="7 13" id="KW-0547">Nucleotide-binding</keyword>
<keyword evidence="5 13" id="KW-0820">tRNA-binding</keyword>
<dbReference type="CDD" id="cd00814">
    <property type="entry name" value="MetRS_core"/>
    <property type="match status" value="1"/>
</dbReference>
<dbReference type="InterPro" id="IPR012340">
    <property type="entry name" value="NA-bd_OB-fold"/>
</dbReference>
<evidence type="ECO:0000259" key="15">
    <source>
        <dbReference type="PROSITE" id="PS50886"/>
    </source>
</evidence>
<dbReference type="PROSITE" id="PS50886">
    <property type="entry name" value="TRBD"/>
    <property type="match status" value="1"/>
</dbReference>
<evidence type="ECO:0000313" key="17">
    <source>
        <dbReference type="Proteomes" id="UP000319619"/>
    </source>
</evidence>
<keyword evidence="11 13" id="KW-0030">Aminoacyl-tRNA synthetase</keyword>
<keyword evidence="4 13" id="KW-0963">Cytoplasm</keyword>
<keyword evidence="8 13" id="KW-0067">ATP-binding</keyword>
<dbReference type="AlphaFoldDB" id="A0A532V4T1"/>
<keyword evidence="9 13" id="KW-0694">RNA-binding</keyword>
<evidence type="ECO:0000256" key="9">
    <source>
        <dbReference type="ARBA" id="ARBA00022884"/>
    </source>
</evidence>
<dbReference type="Pfam" id="PF09334">
    <property type="entry name" value="tRNA-synt_1g"/>
    <property type="match status" value="2"/>
</dbReference>
<dbReference type="InterPro" id="IPR014729">
    <property type="entry name" value="Rossmann-like_a/b/a_fold"/>
</dbReference>
<dbReference type="NCBIfam" id="NF008900">
    <property type="entry name" value="PRK12267.1"/>
    <property type="match status" value="1"/>
</dbReference>
<evidence type="ECO:0000256" key="14">
    <source>
        <dbReference type="RuleBase" id="RU363039"/>
    </source>
</evidence>
<dbReference type="NCBIfam" id="TIGR00399">
    <property type="entry name" value="metG_C_term"/>
    <property type="match status" value="1"/>
</dbReference>
<dbReference type="SUPFAM" id="SSF50249">
    <property type="entry name" value="Nucleic acid-binding proteins"/>
    <property type="match status" value="1"/>
</dbReference>
<evidence type="ECO:0000256" key="1">
    <source>
        <dbReference type="ARBA" id="ARBA00003314"/>
    </source>
</evidence>
<dbReference type="PRINTS" id="PR01041">
    <property type="entry name" value="TRNASYNTHMET"/>
</dbReference>
<dbReference type="FunFam" id="2.170.220.10:FF:000002">
    <property type="entry name" value="Methionine--tRNA ligase"/>
    <property type="match status" value="1"/>
</dbReference>
<dbReference type="InterPro" id="IPR033911">
    <property type="entry name" value="MetRS_core"/>
</dbReference>
<dbReference type="Gene3D" id="3.40.50.620">
    <property type="entry name" value="HUPs"/>
    <property type="match status" value="1"/>
</dbReference>
<reference evidence="16 17" key="1">
    <citation type="submission" date="2017-06" db="EMBL/GenBank/DDBJ databases">
        <title>Novel microbial phyla capable of carbon fixation and sulfur reduction in deep-sea sediments.</title>
        <authorList>
            <person name="Huang J."/>
            <person name="Baker B."/>
            <person name="Wang Y."/>
        </authorList>
    </citation>
    <scope>NUCLEOTIDE SEQUENCE [LARGE SCALE GENOMIC DNA]</scope>
    <source>
        <strain evidence="16">B3_LCP</strain>
    </source>
</reference>
<organism evidence="16 17">
    <name type="scientific">candidate division LCP-89 bacterium B3_LCP</name>
    <dbReference type="NCBI Taxonomy" id="2012998"/>
    <lineage>
        <taxon>Bacteria</taxon>
        <taxon>Pseudomonadati</taxon>
        <taxon>Bacteria division LCP-89</taxon>
    </lineage>
</organism>
<dbReference type="InterPro" id="IPR023457">
    <property type="entry name" value="Met-tRNA_synth_2"/>
</dbReference>
<dbReference type="Gene3D" id="2.170.220.10">
    <property type="match status" value="1"/>
</dbReference>
<sequence length="628" mass="71428">MNIMSGKFYITTPIYYVNAEPHLGHAYSSVIADVFARYHRLFGDDTFFLTGTDEHGQKVAEAAAEAGRTPLAHCDLMVQRYKNVWEKLNIGNDDFIRTTEERHSVRVQEILQRLWDAGEIYEDEYEGWYCVPEERFWTEKDISQGNCPSCGREVTRLTEKNYFFRMGKYQDWLINHIKQNPRFILPETRRNEILGFLNQPLGDLCISRPVERLSWGIPLPFNDKFVVYVWFDALFNYYTAPQSRGEDWWPASVHLIGKDILTTHCVYWPTMLKAADLELPETIFATGWWLFNQVKMSKSLGNVVEPLAMVDKYGADAFRFFLCREMSLGQDASFSEEALVKRYNSELANDLGNLYSRLLKLVHTYCEGKIPSRESNENGKEKRGIDIARPFLASARLHIDEFELNSALNIHMAYVRGINKFVEDTAPWKTGKTDPEGTRYNLRIALEDLATAAYSLWPIMPDKMGEILRTLGIEDPLNIPEDTVAMSLPDGYAIPEKAALFPRIKLEIPKVPETPDIKSVDNLVSIDDFRKTKIQIAKILSASPAPKSDKLLILEVDLGDEKRQLVAGIAEHYQPETLIGKSVVIVTNLKPAKIRGIESNGMLLAADDNGKPVIIVPDDETTPGSVIS</sequence>
<comment type="caution">
    <text evidence="13">Lacks conserved residue(s) required for the propagation of feature annotation.</text>
</comment>
<dbReference type="Proteomes" id="UP000319619">
    <property type="component" value="Unassembled WGS sequence"/>
</dbReference>
<keyword evidence="10 13" id="KW-0648">Protein biosynthesis</keyword>
<evidence type="ECO:0000313" key="16">
    <source>
        <dbReference type="EMBL" id="TKJ42210.1"/>
    </source>
</evidence>
<comment type="similarity">
    <text evidence="14">Belongs to the class-I aminoacyl-tRNA synthetase family.</text>
</comment>
<evidence type="ECO:0000256" key="10">
    <source>
        <dbReference type="ARBA" id="ARBA00022917"/>
    </source>
</evidence>
<dbReference type="InterPro" id="IPR014758">
    <property type="entry name" value="Met-tRNA_synth"/>
</dbReference>
<evidence type="ECO:0000256" key="5">
    <source>
        <dbReference type="ARBA" id="ARBA00022555"/>
    </source>
</evidence>
<dbReference type="SUPFAM" id="SSF47323">
    <property type="entry name" value="Anticodon-binding domain of a subclass of class I aminoacyl-tRNA synthetases"/>
    <property type="match status" value="1"/>
</dbReference>
<evidence type="ECO:0000256" key="7">
    <source>
        <dbReference type="ARBA" id="ARBA00022741"/>
    </source>
</evidence>
<feature type="binding site" evidence="13">
    <location>
        <position position="150"/>
    </location>
    <ligand>
        <name>Zn(2+)</name>
        <dbReference type="ChEBI" id="CHEBI:29105"/>
    </ligand>
</feature>
<comment type="subcellular location">
    <subcellularLocation>
        <location evidence="2 13">Cytoplasm</location>
    </subcellularLocation>
</comment>
<dbReference type="GO" id="GO:0004825">
    <property type="term" value="F:methionine-tRNA ligase activity"/>
    <property type="evidence" value="ECO:0007669"/>
    <property type="project" value="UniProtKB-UniRule"/>
</dbReference>
<dbReference type="InterPro" id="IPR002547">
    <property type="entry name" value="tRNA-bd_dom"/>
</dbReference>
<name>A0A532V4T1_UNCL8</name>
<dbReference type="Pfam" id="PF01588">
    <property type="entry name" value="tRNA_bind"/>
    <property type="match status" value="1"/>
</dbReference>
<dbReference type="GO" id="GO:0006431">
    <property type="term" value="P:methionyl-tRNA aminoacylation"/>
    <property type="evidence" value="ECO:0007669"/>
    <property type="project" value="UniProtKB-UniRule"/>
</dbReference>
<evidence type="ECO:0000256" key="11">
    <source>
        <dbReference type="ARBA" id="ARBA00023146"/>
    </source>
</evidence>
<feature type="domain" description="TRNA-binding" evidence="15">
    <location>
        <begin position="528"/>
        <end position="628"/>
    </location>
</feature>
<feature type="binding site" evidence="13">
    <location>
        <position position="147"/>
    </location>
    <ligand>
        <name>Zn(2+)</name>
        <dbReference type="ChEBI" id="CHEBI:29105"/>
    </ligand>
</feature>
<protein>
    <recommendedName>
        <fullName evidence="13">Methionine--tRNA ligase</fullName>
        <ecNumber evidence="13">6.1.1.10</ecNumber>
    </recommendedName>
    <alternativeName>
        <fullName evidence="13">Methionyl-tRNA synthetase</fullName>
        <shortName evidence="13">MetRS</shortName>
    </alternativeName>
</protein>
<dbReference type="InterPro" id="IPR041872">
    <property type="entry name" value="Anticodon_Met"/>
</dbReference>
<evidence type="ECO:0000256" key="6">
    <source>
        <dbReference type="ARBA" id="ARBA00022598"/>
    </source>
</evidence>
<dbReference type="GO" id="GO:0000049">
    <property type="term" value="F:tRNA binding"/>
    <property type="evidence" value="ECO:0007669"/>
    <property type="project" value="UniProtKB-UniRule"/>
</dbReference>
<evidence type="ECO:0000256" key="2">
    <source>
        <dbReference type="ARBA" id="ARBA00004496"/>
    </source>
</evidence>
<evidence type="ECO:0000256" key="13">
    <source>
        <dbReference type="HAMAP-Rule" id="MF_01228"/>
    </source>
</evidence>
<feature type="short sequence motif" description="'HIGH' region" evidence="13">
    <location>
        <begin position="15"/>
        <end position="25"/>
    </location>
</feature>
<accession>A0A532V4T1</accession>
<feature type="binding site" evidence="13">
    <location>
        <position position="130"/>
    </location>
    <ligand>
        <name>Zn(2+)</name>
        <dbReference type="ChEBI" id="CHEBI:29105"/>
    </ligand>
</feature>
<comment type="caution">
    <text evidence="16">The sequence shown here is derived from an EMBL/GenBank/DDBJ whole genome shotgun (WGS) entry which is preliminary data.</text>
</comment>
<dbReference type="CDD" id="cd02800">
    <property type="entry name" value="tRNA_bind_EcMetRS_like"/>
    <property type="match status" value="1"/>
</dbReference>